<reference evidence="2" key="1">
    <citation type="submission" date="2020-02" db="EMBL/GenBank/DDBJ databases">
        <authorList>
            <person name="Meier V. D."/>
        </authorList>
    </citation>
    <scope>NUCLEOTIDE SEQUENCE</scope>
    <source>
        <strain evidence="2">AVDCRST_MAG88</strain>
    </source>
</reference>
<evidence type="ECO:0000256" key="1">
    <source>
        <dbReference type="SAM" id="MobiDB-lite"/>
    </source>
</evidence>
<accession>A0A6J4V8D6</accession>
<keyword evidence="2" id="KW-0560">Oxidoreductase</keyword>
<gene>
    <name evidence="2" type="ORF">AVDCRST_MAG88-2418</name>
</gene>
<feature type="non-terminal residue" evidence="2">
    <location>
        <position position="358"/>
    </location>
</feature>
<dbReference type="GO" id="GO:0004460">
    <property type="term" value="F:L-lactate dehydrogenase (cytochrome) activity"/>
    <property type="evidence" value="ECO:0007669"/>
    <property type="project" value="UniProtKB-EC"/>
</dbReference>
<feature type="compositionally biased region" description="Basic and acidic residues" evidence="1">
    <location>
        <begin position="305"/>
        <end position="332"/>
    </location>
</feature>
<feature type="region of interest" description="Disordered" evidence="1">
    <location>
        <begin position="1"/>
        <end position="358"/>
    </location>
</feature>
<proteinExistence type="predicted"/>
<feature type="compositionally biased region" description="Basic and acidic residues" evidence="1">
    <location>
        <begin position="229"/>
        <end position="241"/>
    </location>
</feature>
<organism evidence="2">
    <name type="scientific">uncultured Thermomicrobiales bacterium</name>
    <dbReference type="NCBI Taxonomy" id="1645740"/>
    <lineage>
        <taxon>Bacteria</taxon>
        <taxon>Pseudomonadati</taxon>
        <taxon>Thermomicrobiota</taxon>
        <taxon>Thermomicrobia</taxon>
        <taxon>Thermomicrobiales</taxon>
        <taxon>environmental samples</taxon>
    </lineage>
</organism>
<feature type="compositionally biased region" description="Basic residues" evidence="1">
    <location>
        <begin position="293"/>
        <end position="304"/>
    </location>
</feature>
<dbReference type="EMBL" id="CADCWM010000606">
    <property type="protein sequence ID" value="CAA9571899.1"/>
    <property type="molecule type" value="Genomic_DNA"/>
</dbReference>
<feature type="compositionally biased region" description="Basic residues" evidence="1">
    <location>
        <begin position="217"/>
        <end position="227"/>
    </location>
</feature>
<protein>
    <submittedName>
        <fullName evidence="2">L-lactate dehydrogenase</fullName>
        <ecNumber evidence="2">1.1.2.3</ecNumber>
    </submittedName>
</protein>
<feature type="compositionally biased region" description="Basic residues" evidence="1">
    <location>
        <begin position="264"/>
        <end position="285"/>
    </location>
</feature>
<dbReference type="AlphaFoldDB" id="A0A6J4V8D6"/>
<feature type="compositionally biased region" description="Pro residues" evidence="1">
    <location>
        <begin position="175"/>
        <end position="185"/>
    </location>
</feature>
<feature type="compositionally biased region" description="Basic and acidic residues" evidence="1">
    <location>
        <begin position="248"/>
        <end position="263"/>
    </location>
</feature>
<name>A0A6J4V8D6_9BACT</name>
<feature type="non-terminal residue" evidence="2">
    <location>
        <position position="1"/>
    </location>
</feature>
<feature type="compositionally biased region" description="Basic and acidic residues" evidence="1">
    <location>
        <begin position="1"/>
        <end position="11"/>
    </location>
</feature>
<sequence length="358" mass="37610">ASRFCEQRRDYPGSTPPPEPGGLGLSGGRVRVGDDAAAEPAGLRPDRVPAAHPGRRVADRSLHDLPGAAPADPRHPRANRLLAGLRPGWRGGGDHGRDGIRYPACRQLGHRAVAGGDGGGDGDAENLPALRPRRSAMDGGHPGPRERSGLRGPGADGGRRPLQPPGAPDGDALPAPHPAGGPLPAIPGLIDLGDDGPHQGDGRAAVHAQGCPDRRGRGARRAARGRGHLGIEPRGAPDRPRAGQHGDAAGDRAGGEWPGEDRRGRRRPAGQRHPQSRRPRRRRGGPRPAARVGSRRRRQGRPRPHAGDPRGRNDLRDGPARRHQHRPADPRLRLPGRGGHAAARDEQLGQHAGGADTL</sequence>
<evidence type="ECO:0000313" key="2">
    <source>
        <dbReference type="EMBL" id="CAA9571899.1"/>
    </source>
</evidence>
<dbReference type="EC" id="1.1.2.3" evidence="2"/>